<dbReference type="PROSITE" id="PS51257">
    <property type="entry name" value="PROKAR_LIPOPROTEIN"/>
    <property type="match status" value="1"/>
</dbReference>
<comment type="caution">
    <text evidence="2">The sequence shown here is derived from an EMBL/GenBank/DDBJ whole genome shotgun (WGS) entry which is preliminary data.</text>
</comment>
<accession>A0A937A9U9</accession>
<evidence type="ECO:0000313" key="2">
    <source>
        <dbReference type="EMBL" id="MBL0764966.1"/>
    </source>
</evidence>
<keyword evidence="3" id="KW-1185">Reference proteome</keyword>
<dbReference type="Proteomes" id="UP000642920">
    <property type="component" value="Unassembled WGS sequence"/>
</dbReference>
<protein>
    <recommendedName>
        <fullName evidence="4">Lipocalin-like domain-containing protein</fullName>
    </recommendedName>
</protein>
<dbReference type="RefSeq" id="WP_201919033.1">
    <property type="nucleotide sequence ID" value="NZ_JAERQG010000001.1"/>
</dbReference>
<dbReference type="EMBL" id="JAERQG010000001">
    <property type="protein sequence ID" value="MBL0764966.1"/>
    <property type="molecule type" value="Genomic_DNA"/>
</dbReference>
<name>A0A937A9U9_9BACT</name>
<feature type="chain" id="PRO_5037305433" description="Lipocalin-like domain-containing protein" evidence="1">
    <location>
        <begin position="22"/>
        <end position="191"/>
    </location>
</feature>
<organism evidence="2 3">
    <name type="scientific">Marivirga atlantica</name>
    <dbReference type="NCBI Taxonomy" id="1548457"/>
    <lineage>
        <taxon>Bacteria</taxon>
        <taxon>Pseudomonadati</taxon>
        <taxon>Bacteroidota</taxon>
        <taxon>Cytophagia</taxon>
        <taxon>Cytophagales</taxon>
        <taxon>Marivirgaceae</taxon>
        <taxon>Marivirga</taxon>
    </lineage>
</organism>
<proteinExistence type="predicted"/>
<keyword evidence="1" id="KW-0732">Signal</keyword>
<gene>
    <name evidence="2" type="ORF">JKP34_06865</name>
</gene>
<sequence length="191" mass="22016">MKYFITITLAFLITACQTTDAWTGHWYSPNGLVKVDLNKDNSYSLHHIEGTERGTWLKQSNTILLSDSSILQIDSTNLLLDGNKLSKEKPKTSVPLNANLTGLNFIWTFESDGVQIDTVSFSDNSYYSSFNKRSHQYKLIPFNGLLYFTHDNLSNIGDRYFLLHTLNKKELIFDFYDYGTKKHIKTVLRQL</sequence>
<dbReference type="AlphaFoldDB" id="A0A937A9U9"/>
<evidence type="ECO:0008006" key="4">
    <source>
        <dbReference type="Google" id="ProtNLM"/>
    </source>
</evidence>
<reference evidence="2" key="1">
    <citation type="submission" date="2021-01" db="EMBL/GenBank/DDBJ databases">
        <title>Marivirga sp. nov., isolated from intertidal surface sediments.</title>
        <authorList>
            <person name="Zhang M."/>
        </authorList>
    </citation>
    <scope>NUCLEOTIDE SEQUENCE</scope>
    <source>
        <strain evidence="2">SM1354</strain>
    </source>
</reference>
<evidence type="ECO:0000256" key="1">
    <source>
        <dbReference type="SAM" id="SignalP"/>
    </source>
</evidence>
<evidence type="ECO:0000313" key="3">
    <source>
        <dbReference type="Proteomes" id="UP000642920"/>
    </source>
</evidence>
<feature type="signal peptide" evidence="1">
    <location>
        <begin position="1"/>
        <end position="21"/>
    </location>
</feature>